<sequence length="521" mass="59132">MPLLTSVKNYTKRHRKGLFVTAAIGTGSYLLGRYATNKLRDMQEKATTKRVAEENLKRRFQQNQNDCVFTVLSLLPTLGEQILYEMNVEAAWAKLQESRKLEKEEEKRLRQQRAEEEQKQRMEEEAKAAKAAEQEVSVEEQPKEENKDAEEEKPAEETKSEADKPSEETKQTEEEQPKQQEQEQQPQLKPPAPAAMDESVGSLGNSGLTEDSTILPSPTPGILSKKEKYVLWEEIKITSFVRSLSSIYSVTLLTLLTHIQLNLLGRFTYVWSVSVLNRSEPTIRLQHGDDAVDGGYIDPQTERMFLSASWWLLHRGWKVCSERVHAAVKEVVGDIPLKRIISYGEAEEIMRNLRRHIEFGSDGYTPTNYQSWMLPETEEDIREYLRETGFPGEIPVPTGDSTVGLKQLIDETKDYIDSPDFTTVLGSCLDEVFAIFDHHAFARALLPIAEPIEQRITEVTDATEKAASKKVTLANLLPTISRQAHLVIAGNEYLNGFAYIKELQAFSAMIYTQYGQEVAQA</sequence>
<protein>
    <submittedName>
        <fullName evidence="2">Peroxin-3</fullName>
    </submittedName>
</protein>
<feature type="region of interest" description="Disordered" evidence="1">
    <location>
        <begin position="99"/>
        <end position="219"/>
    </location>
</feature>
<dbReference type="STRING" id="13706.A0A1X2HDD2"/>
<gene>
    <name evidence="2" type="ORF">BCR43DRAFT_557436</name>
</gene>
<dbReference type="OrthoDB" id="45930at2759"/>
<feature type="compositionally biased region" description="Polar residues" evidence="1">
    <location>
        <begin position="202"/>
        <end position="216"/>
    </location>
</feature>
<comment type="caution">
    <text evidence="2">The sequence shown here is derived from an EMBL/GenBank/DDBJ whole genome shotgun (WGS) entry which is preliminary data.</text>
</comment>
<dbReference type="GO" id="GO:0005778">
    <property type="term" value="C:peroxisomal membrane"/>
    <property type="evidence" value="ECO:0007669"/>
    <property type="project" value="InterPro"/>
</dbReference>
<dbReference type="AlphaFoldDB" id="A0A1X2HDD2"/>
<dbReference type="GO" id="GO:0045046">
    <property type="term" value="P:protein import into peroxisome membrane"/>
    <property type="evidence" value="ECO:0007669"/>
    <property type="project" value="TreeGrafter"/>
</dbReference>
<dbReference type="EMBL" id="MCGN01000005">
    <property type="protein sequence ID" value="ORY96801.1"/>
    <property type="molecule type" value="Genomic_DNA"/>
</dbReference>
<dbReference type="OMA" id="HRGWKDL"/>
<dbReference type="Proteomes" id="UP000242180">
    <property type="component" value="Unassembled WGS sequence"/>
</dbReference>
<dbReference type="PANTHER" id="PTHR28080:SF1">
    <property type="entry name" value="PEROXISOMAL BIOGENESIS FACTOR 3"/>
    <property type="match status" value="1"/>
</dbReference>
<reference evidence="2 3" key="1">
    <citation type="submission" date="2016-07" db="EMBL/GenBank/DDBJ databases">
        <title>Pervasive Adenine N6-methylation of Active Genes in Fungi.</title>
        <authorList>
            <consortium name="DOE Joint Genome Institute"/>
            <person name="Mondo S.J."/>
            <person name="Dannebaum R.O."/>
            <person name="Kuo R.C."/>
            <person name="Labutti K."/>
            <person name="Haridas S."/>
            <person name="Kuo A."/>
            <person name="Salamov A."/>
            <person name="Ahrendt S.R."/>
            <person name="Lipzen A."/>
            <person name="Sullivan W."/>
            <person name="Andreopoulos W.B."/>
            <person name="Clum A."/>
            <person name="Lindquist E."/>
            <person name="Daum C."/>
            <person name="Ramamoorthy G.K."/>
            <person name="Gryganskyi A."/>
            <person name="Culley D."/>
            <person name="Magnuson J.K."/>
            <person name="James T.Y."/>
            <person name="O'Malley M.A."/>
            <person name="Stajich J.E."/>
            <person name="Spatafora J.W."/>
            <person name="Visel A."/>
            <person name="Grigoriev I.V."/>
        </authorList>
    </citation>
    <scope>NUCLEOTIDE SEQUENCE [LARGE SCALE GENOMIC DNA]</scope>
    <source>
        <strain evidence="2 3">NRRL 2496</strain>
    </source>
</reference>
<keyword evidence="3" id="KW-1185">Reference proteome</keyword>
<proteinExistence type="predicted"/>
<evidence type="ECO:0000313" key="3">
    <source>
        <dbReference type="Proteomes" id="UP000242180"/>
    </source>
</evidence>
<feature type="compositionally biased region" description="Basic and acidic residues" evidence="1">
    <location>
        <begin position="140"/>
        <end position="181"/>
    </location>
</feature>
<evidence type="ECO:0000313" key="2">
    <source>
        <dbReference type="EMBL" id="ORY96801.1"/>
    </source>
</evidence>
<feature type="compositionally biased region" description="Basic and acidic residues" evidence="1">
    <location>
        <begin position="99"/>
        <end position="133"/>
    </location>
</feature>
<evidence type="ECO:0000256" key="1">
    <source>
        <dbReference type="SAM" id="MobiDB-lite"/>
    </source>
</evidence>
<dbReference type="GO" id="GO:0030674">
    <property type="term" value="F:protein-macromolecule adaptor activity"/>
    <property type="evidence" value="ECO:0007669"/>
    <property type="project" value="TreeGrafter"/>
</dbReference>
<accession>A0A1X2HDD2</accession>
<dbReference type="Pfam" id="PF04882">
    <property type="entry name" value="Peroxin-3"/>
    <property type="match status" value="1"/>
</dbReference>
<dbReference type="InParanoid" id="A0A1X2HDD2"/>
<organism evidence="2 3">
    <name type="scientific">Syncephalastrum racemosum</name>
    <name type="common">Filamentous fungus</name>
    <dbReference type="NCBI Taxonomy" id="13706"/>
    <lineage>
        <taxon>Eukaryota</taxon>
        <taxon>Fungi</taxon>
        <taxon>Fungi incertae sedis</taxon>
        <taxon>Mucoromycota</taxon>
        <taxon>Mucoromycotina</taxon>
        <taxon>Mucoromycetes</taxon>
        <taxon>Mucorales</taxon>
        <taxon>Syncephalastraceae</taxon>
        <taxon>Syncephalastrum</taxon>
    </lineage>
</organism>
<dbReference type="PANTHER" id="PTHR28080">
    <property type="entry name" value="PEROXISOMAL BIOGENESIS FACTOR 3"/>
    <property type="match status" value="1"/>
</dbReference>
<name>A0A1X2HDD2_SYNRA</name>
<dbReference type="InterPro" id="IPR006966">
    <property type="entry name" value="Peroxin-3"/>
</dbReference>